<proteinExistence type="predicted"/>
<dbReference type="GO" id="GO:0005634">
    <property type="term" value="C:nucleus"/>
    <property type="evidence" value="ECO:0007669"/>
    <property type="project" value="TreeGrafter"/>
</dbReference>
<dbReference type="InterPro" id="IPR037647">
    <property type="entry name" value="HIRIP3"/>
</dbReference>
<feature type="compositionally biased region" description="Basic and acidic residues" evidence="1">
    <location>
        <begin position="63"/>
        <end position="77"/>
    </location>
</feature>
<reference evidence="2" key="2">
    <citation type="submission" date="2025-09" db="UniProtKB">
        <authorList>
            <consortium name="Ensembl"/>
        </authorList>
    </citation>
    <scope>IDENTIFICATION</scope>
</reference>
<feature type="region of interest" description="Disordered" evidence="1">
    <location>
        <begin position="63"/>
        <end position="175"/>
    </location>
</feature>
<reference evidence="2" key="1">
    <citation type="submission" date="2025-08" db="UniProtKB">
        <authorList>
            <consortium name="Ensembl"/>
        </authorList>
    </citation>
    <scope>IDENTIFICATION</scope>
</reference>
<evidence type="ECO:0000256" key="1">
    <source>
        <dbReference type="SAM" id="MobiDB-lite"/>
    </source>
</evidence>
<dbReference type="PANTHER" id="PTHR15410">
    <property type="entry name" value="HIRA-INTERACTING PROTEIN 3"/>
    <property type="match status" value="1"/>
</dbReference>
<keyword evidence="3" id="KW-1185">Reference proteome</keyword>
<dbReference type="Ensembl" id="ENSPTIT00000019328.1">
    <property type="protein sequence ID" value="ENSPTIP00000015202.1"/>
    <property type="gene ID" value="ENSPTIG00000014367.1"/>
</dbReference>
<protein>
    <submittedName>
        <fullName evidence="2">Uncharacterized protein</fullName>
    </submittedName>
</protein>
<dbReference type="GeneTree" id="ENSGT00390000014062"/>
<evidence type="ECO:0000313" key="3">
    <source>
        <dbReference type="Proteomes" id="UP000675900"/>
    </source>
</evidence>
<evidence type="ECO:0000313" key="2">
    <source>
        <dbReference type="Ensembl" id="ENSPTIP00000015202.1"/>
    </source>
</evidence>
<name>A0A8C9M946_PANTA</name>
<organism evidence="2 3">
    <name type="scientific">Panthera tigris altaica</name>
    <name type="common">Siberian tiger</name>
    <dbReference type="NCBI Taxonomy" id="74533"/>
    <lineage>
        <taxon>Eukaryota</taxon>
        <taxon>Metazoa</taxon>
        <taxon>Chordata</taxon>
        <taxon>Craniata</taxon>
        <taxon>Vertebrata</taxon>
        <taxon>Euteleostomi</taxon>
        <taxon>Mammalia</taxon>
        <taxon>Eutheria</taxon>
        <taxon>Laurasiatheria</taxon>
        <taxon>Carnivora</taxon>
        <taxon>Feliformia</taxon>
        <taxon>Felidae</taxon>
        <taxon>Pantherinae</taxon>
        <taxon>Panthera</taxon>
    </lineage>
</organism>
<dbReference type="AlphaFoldDB" id="A0A8C9M946"/>
<dbReference type="PANTHER" id="PTHR15410:SF2">
    <property type="entry name" value="HIRA-INTERACTING PROTEIN 3"/>
    <property type="match status" value="1"/>
</dbReference>
<accession>A0A8C9M946</accession>
<dbReference type="Proteomes" id="UP000675900">
    <property type="component" value="Unassembled WGS sequence"/>
</dbReference>
<sequence length="175" mass="19137">MARENEMQEFIRSFFRGRPDLSTLTHSIVRRKFLAHAGRDHLEPDEKQALKRLGGKELLKVQVDEAGAREERPDLAKKAKRPPTPSSGPGRKRFRFNSESGWLRSPWGPPSRDEAKALHSGLWCPSKLQEASGPLPLTQGAPQCPPGRAGSPGHEGQSFLREMSGPEGAAGGGGR</sequence>